<keyword evidence="4 8" id="KW-0812">Transmembrane</keyword>
<dbReference type="SUPFAM" id="SSF53448">
    <property type="entry name" value="Nucleotide-diphospho-sugar transferases"/>
    <property type="match status" value="1"/>
</dbReference>
<dbReference type="InterPro" id="IPR029044">
    <property type="entry name" value="Nucleotide-diphossugar_trans"/>
</dbReference>
<protein>
    <submittedName>
        <fullName evidence="10">Glycosyltransferase family 2 protein</fullName>
    </submittedName>
</protein>
<name>A0ABX0QG11_9BACT</name>
<dbReference type="Gene3D" id="3.90.550.10">
    <property type="entry name" value="Spore Coat Polysaccharide Biosynthesis Protein SpsA, Chain A"/>
    <property type="match status" value="1"/>
</dbReference>
<evidence type="ECO:0000256" key="1">
    <source>
        <dbReference type="ARBA" id="ARBA00022475"/>
    </source>
</evidence>
<organism evidence="10 11">
    <name type="scientific">Fibrivirga algicola</name>
    <dbReference type="NCBI Taxonomy" id="2950420"/>
    <lineage>
        <taxon>Bacteria</taxon>
        <taxon>Pseudomonadati</taxon>
        <taxon>Bacteroidota</taxon>
        <taxon>Cytophagia</taxon>
        <taxon>Cytophagales</taxon>
        <taxon>Spirosomataceae</taxon>
        <taxon>Fibrivirga</taxon>
    </lineage>
</organism>
<evidence type="ECO:0000256" key="8">
    <source>
        <dbReference type="SAM" id="Phobius"/>
    </source>
</evidence>
<reference evidence="11" key="2">
    <citation type="submission" date="2023-07" db="EMBL/GenBank/DDBJ databases">
        <authorList>
            <person name="Jung D.-H."/>
        </authorList>
    </citation>
    <scope>NUCLEOTIDE SEQUENCE [LARGE SCALE GENOMIC DNA]</scope>
    <source>
        <strain evidence="11">JA-25</strain>
    </source>
</reference>
<feature type="transmembrane region" description="Helical" evidence="8">
    <location>
        <begin position="231"/>
        <end position="254"/>
    </location>
</feature>
<keyword evidence="7 8" id="KW-0472">Membrane</keyword>
<dbReference type="RefSeq" id="WP_085412019.1">
    <property type="nucleotide sequence ID" value="NZ_WAEL01000002.1"/>
</dbReference>
<keyword evidence="2" id="KW-0328">Glycosyltransferase</keyword>
<evidence type="ECO:0000313" key="11">
    <source>
        <dbReference type="Proteomes" id="UP000606008"/>
    </source>
</evidence>
<evidence type="ECO:0000256" key="6">
    <source>
        <dbReference type="ARBA" id="ARBA00022989"/>
    </source>
</evidence>
<sequence>MAYLSVIVPIYNESKSIPILFDSLESAISQYDYEIIAVNDGSKDDSLEQLRVVCARNKRVKAVNFKRNFGQTAAINAGIQHASGEVLVLIDSDLENDPHDISKLVNKLDDGYDVVSGWRQNRWKGEFLTRKLPSMTANKLISSISGVPLHDYGCTLKAYRRDVIKDVTLYGQMHRFIPVYCAWQGGKVTEMPVNYQPRQFGKSNYGIFRTYKVLLDLVLIKFLEKYMQRPIHFFGGAGILAFIVTFVATLMAAYFKLTGQKDLVETPLPTIASMFFVVGIQLVLMGVIAEILMRTYYESQNKMPYTVKELINFDVPGNTVDARADRMRMS</sequence>
<accession>A0ABX0QG11</accession>
<reference evidence="11" key="1">
    <citation type="submission" date="2019-09" db="EMBL/GenBank/DDBJ databases">
        <authorList>
            <person name="Jung D.-H."/>
        </authorList>
    </citation>
    <scope>NUCLEOTIDE SEQUENCE [LARGE SCALE GENOMIC DNA]</scope>
    <source>
        <strain evidence="11">JA-25</strain>
    </source>
</reference>
<dbReference type="InterPro" id="IPR050256">
    <property type="entry name" value="Glycosyltransferase_2"/>
</dbReference>
<evidence type="ECO:0000256" key="2">
    <source>
        <dbReference type="ARBA" id="ARBA00022676"/>
    </source>
</evidence>
<dbReference type="PANTHER" id="PTHR48090:SF3">
    <property type="entry name" value="UNDECAPRENYL-PHOSPHATE 4-DEOXY-4-FORMAMIDO-L-ARABINOSE TRANSFERASE"/>
    <property type="match status" value="1"/>
</dbReference>
<evidence type="ECO:0000256" key="3">
    <source>
        <dbReference type="ARBA" id="ARBA00022679"/>
    </source>
</evidence>
<evidence type="ECO:0000256" key="7">
    <source>
        <dbReference type="ARBA" id="ARBA00023136"/>
    </source>
</evidence>
<dbReference type="Proteomes" id="UP000606008">
    <property type="component" value="Unassembled WGS sequence"/>
</dbReference>
<feature type="transmembrane region" description="Helical" evidence="8">
    <location>
        <begin position="274"/>
        <end position="293"/>
    </location>
</feature>
<keyword evidence="5" id="KW-0448">Lipopolysaccharide biosynthesis</keyword>
<evidence type="ECO:0000256" key="5">
    <source>
        <dbReference type="ARBA" id="ARBA00022985"/>
    </source>
</evidence>
<dbReference type="EMBL" id="WAEL01000002">
    <property type="protein sequence ID" value="NID10125.1"/>
    <property type="molecule type" value="Genomic_DNA"/>
</dbReference>
<evidence type="ECO:0000313" key="10">
    <source>
        <dbReference type="EMBL" id="NID10125.1"/>
    </source>
</evidence>
<evidence type="ECO:0000259" key="9">
    <source>
        <dbReference type="Pfam" id="PF00535"/>
    </source>
</evidence>
<gene>
    <name evidence="10" type="ORF">F7231_08055</name>
</gene>
<proteinExistence type="predicted"/>
<evidence type="ECO:0000256" key="4">
    <source>
        <dbReference type="ARBA" id="ARBA00022692"/>
    </source>
</evidence>
<dbReference type="CDD" id="cd04187">
    <property type="entry name" value="DPM1_like_bac"/>
    <property type="match status" value="1"/>
</dbReference>
<dbReference type="PANTHER" id="PTHR48090">
    <property type="entry name" value="UNDECAPRENYL-PHOSPHATE 4-DEOXY-4-FORMAMIDO-L-ARABINOSE TRANSFERASE-RELATED"/>
    <property type="match status" value="1"/>
</dbReference>
<keyword evidence="11" id="KW-1185">Reference proteome</keyword>
<keyword evidence="6 8" id="KW-1133">Transmembrane helix</keyword>
<keyword evidence="1" id="KW-1003">Cell membrane</keyword>
<dbReference type="Pfam" id="PF00535">
    <property type="entry name" value="Glycos_transf_2"/>
    <property type="match status" value="1"/>
</dbReference>
<feature type="domain" description="Glycosyltransferase 2-like" evidence="9">
    <location>
        <begin position="5"/>
        <end position="167"/>
    </location>
</feature>
<keyword evidence="3" id="KW-0808">Transferase</keyword>
<dbReference type="InterPro" id="IPR001173">
    <property type="entry name" value="Glyco_trans_2-like"/>
</dbReference>
<comment type="caution">
    <text evidence="10">The sequence shown here is derived from an EMBL/GenBank/DDBJ whole genome shotgun (WGS) entry which is preliminary data.</text>
</comment>